<dbReference type="InParanoid" id="A0A2I1DII2"/>
<evidence type="ECO:0000313" key="2">
    <source>
        <dbReference type="Proteomes" id="UP000234329"/>
    </source>
</evidence>
<evidence type="ECO:0000313" key="1">
    <source>
        <dbReference type="EMBL" id="PKY09681.1"/>
    </source>
</evidence>
<protein>
    <submittedName>
        <fullName evidence="1">Uncharacterized protein</fullName>
    </submittedName>
</protein>
<dbReference type="AlphaFoldDB" id="A0A2I1DII2"/>
<dbReference type="Proteomes" id="UP000234329">
    <property type="component" value="Unassembled WGS sequence"/>
</dbReference>
<gene>
    <name evidence="1" type="ORF">B1757_13845</name>
</gene>
<keyword evidence="2" id="KW-1185">Reference proteome</keyword>
<dbReference type="OrthoDB" id="9153874at2"/>
<dbReference type="RefSeq" id="WP_101538891.1">
    <property type="nucleotide sequence ID" value="NZ_MXAV01000053.1"/>
</dbReference>
<name>A0A2I1DII2_9PROT</name>
<comment type="caution">
    <text evidence="1">The sequence shown here is derived from an EMBL/GenBank/DDBJ whole genome shotgun (WGS) entry which is preliminary data.</text>
</comment>
<sequence length="101" mass="10930">MEGSEEKCVGYIQLVYFDIAADNIVILGGAGFASSVEAAWDNITEFSGKSSFMADLMDDEWSIVKEKQISAETCECLMGKPIAQLIAEGRAKLAKDYPGPD</sequence>
<reference evidence="1 2" key="1">
    <citation type="submission" date="2017-03" db="EMBL/GenBank/DDBJ databases">
        <title>Draft genime sequence of the acidophilic sulfur-oxidizing bacterium Acidithiobacillus sp. SH, isolated from seawater.</title>
        <authorList>
            <person name="Sharmin S."/>
            <person name="Tokuhisa M."/>
            <person name="Kanao T."/>
            <person name="Kamimura K."/>
        </authorList>
    </citation>
    <scope>NUCLEOTIDE SEQUENCE [LARGE SCALE GENOMIC DNA]</scope>
    <source>
        <strain evidence="1 2">SH</strain>
    </source>
</reference>
<accession>A0A2I1DII2</accession>
<dbReference type="EMBL" id="MXAV01000053">
    <property type="protein sequence ID" value="PKY09681.1"/>
    <property type="molecule type" value="Genomic_DNA"/>
</dbReference>
<organism evidence="1 2">
    <name type="scientific">Acidithiobacillus marinus</name>
    <dbReference type="NCBI Taxonomy" id="187490"/>
    <lineage>
        <taxon>Bacteria</taxon>
        <taxon>Pseudomonadati</taxon>
        <taxon>Pseudomonadota</taxon>
        <taxon>Acidithiobacillia</taxon>
        <taxon>Acidithiobacillales</taxon>
        <taxon>Acidithiobacillaceae</taxon>
        <taxon>Acidithiobacillus</taxon>
    </lineage>
</organism>
<proteinExistence type="predicted"/>